<dbReference type="KEGG" id="crq:GCK72_008778"/>
<dbReference type="Gene3D" id="3.80.10.10">
    <property type="entry name" value="Ribonuclease Inhibitor"/>
    <property type="match status" value="1"/>
</dbReference>
<proteinExistence type="predicted"/>
<evidence type="ECO:0000256" key="3">
    <source>
        <dbReference type="SAM" id="MobiDB-lite"/>
    </source>
</evidence>
<dbReference type="AlphaFoldDB" id="E3M8K0"/>
<dbReference type="InterPro" id="IPR050216">
    <property type="entry name" value="LRR_domain-containing"/>
</dbReference>
<dbReference type="SUPFAM" id="SSF52058">
    <property type="entry name" value="L domain-like"/>
    <property type="match status" value="1"/>
</dbReference>
<dbReference type="SMART" id="SM00369">
    <property type="entry name" value="LRR_TYP"/>
    <property type="match status" value="3"/>
</dbReference>
<evidence type="ECO:0000256" key="4">
    <source>
        <dbReference type="SAM" id="Phobius"/>
    </source>
</evidence>
<dbReference type="GO" id="GO:0005737">
    <property type="term" value="C:cytoplasm"/>
    <property type="evidence" value="ECO:0007669"/>
    <property type="project" value="TreeGrafter"/>
</dbReference>
<feature type="transmembrane region" description="Helical" evidence="4">
    <location>
        <begin position="247"/>
        <end position="272"/>
    </location>
</feature>
<dbReference type="InterPro" id="IPR003591">
    <property type="entry name" value="Leu-rich_rpt_typical-subtyp"/>
</dbReference>
<sequence>MTTPKYNLTELRNLQEDDELDLSASAIQDFPKAITQLTRLTKLDLSSNRIAFLPESFCTMDKLIRLDLGNNQLHHLPDGIGLMKSLQHLNLYNNKLEDLPLSFGNLKSLKWLDLKKNPINKPLLAIAGNCGTDAECKTAAKQVVNVYMGEKQKEFAHKKAQEAKLKEKVAKAQQEEKIRKHQEKKQKEAEMKQEKDAKQREQASNNKSQQHTPPHKEHQKPHKKETSHNKASDAKKTEKPRGFFRKLFGFIWTCFFYLTIILATSSTIAIGLDCKGLGTPIPGTAPLCKDLSLIGTGNKPSAAFVQNAKKAYGQVLTGYHNQLKPHVAPVQASISKQWKQFAKTDIGKKVESIAFQVHTWIVDKWVKVQRFVQQQWAKIQAWWKSTGQKQFGPALEGFMIGLKMVFQIVADIARNVAGLLVHFVARVKTFFLAWSDGGFNAAMNTLNH</sequence>
<dbReference type="InterPro" id="IPR055414">
    <property type="entry name" value="LRR_R13L4/SHOC2-like"/>
</dbReference>
<feature type="compositionally biased region" description="Basic and acidic residues" evidence="3">
    <location>
        <begin position="185"/>
        <end position="201"/>
    </location>
</feature>
<keyword evidence="1" id="KW-0433">Leucine-rich repeat</keyword>
<dbReference type="RefSeq" id="XP_003107586.2">
    <property type="nucleotide sequence ID" value="XM_003107538.2"/>
</dbReference>
<dbReference type="InParanoid" id="E3M8K0"/>
<feature type="compositionally biased region" description="Basic and acidic residues" evidence="3">
    <location>
        <begin position="166"/>
        <end position="178"/>
    </location>
</feature>
<organism evidence="7">
    <name type="scientific">Caenorhabditis remanei</name>
    <name type="common">Caenorhabditis vulgaris</name>
    <dbReference type="NCBI Taxonomy" id="31234"/>
    <lineage>
        <taxon>Eukaryota</taxon>
        <taxon>Metazoa</taxon>
        <taxon>Ecdysozoa</taxon>
        <taxon>Nematoda</taxon>
        <taxon>Chromadorea</taxon>
        <taxon>Rhabditida</taxon>
        <taxon>Rhabditina</taxon>
        <taxon>Rhabditomorpha</taxon>
        <taxon>Rhabditoidea</taxon>
        <taxon>Rhabditidae</taxon>
        <taxon>Peloderinae</taxon>
        <taxon>Caenorhabditis</taxon>
    </lineage>
</organism>
<evidence type="ECO:0000313" key="6">
    <source>
        <dbReference type="EMBL" id="EFO94407.1"/>
    </source>
</evidence>
<keyword evidence="7" id="KW-1185">Reference proteome</keyword>
<keyword evidence="2" id="KW-0677">Repeat</keyword>
<dbReference type="EMBL" id="DS268428">
    <property type="protein sequence ID" value="EFO94407.1"/>
    <property type="molecule type" value="Genomic_DNA"/>
</dbReference>
<dbReference type="Proteomes" id="UP000008281">
    <property type="component" value="Unassembled WGS sequence"/>
</dbReference>
<accession>E3M8K0</accession>
<dbReference type="InterPro" id="IPR001611">
    <property type="entry name" value="Leu-rich_rpt"/>
</dbReference>
<dbReference type="Pfam" id="PF23598">
    <property type="entry name" value="LRR_14"/>
    <property type="match status" value="1"/>
</dbReference>
<evidence type="ECO:0000256" key="2">
    <source>
        <dbReference type="ARBA" id="ARBA00022737"/>
    </source>
</evidence>
<feature type="region of interest" description="Disordered" evidence="3">
    <location>
        <begin position="166"/>
        <end position="237"/>
    </location>
</feature>
<keyword evidence="4" id="KW-0812">Transmembrane</keyword>
<dbReference type="PANTHER" id="PTHR48051:SF42">
    <property type="entry name" value="LEUCINE-RICH REPEAT-CONTAINING PROTEIN 18-LIKE"/>
    <property type="match status" value="1"/>
</dbReference>
<name>E3M8K0_CAERE</name>
<dbReference type="STRING" id="31234.E3M8K0"/>
<evidence type="ECO:0000313" key="7">
    <source>
        <dbReference type="Proteomes" id="UP000008281"/>
    </source>
</evidence>
<gene>
    <name evidence="6" type="ORF">CRE_13388</name>
</gene>
<dbReference type="PANTHER" id="PTHR48051">
    <property type="match status" value="1"/>
</dbReference>
<evidence type="ECO:0000259" key="5">
    <source>
        <dbReference type="Pfam" id="PF23598"/>
    </source>
</evidence>
<dbReference type="OrthoDB" id="1394818at2759"/>
<dbReference type="GeneID" id="9806688"/>
<dbReference type="CTD" id="9806688"/>
<keyword evidence="4" id="KW-1133">Transmembrane helix</keyword>
<dbReference type="PROSITE" id="PS51450">
    <property type="entry name" value="LRR"/>
    <property type="match status" value="3"/>
</dbReference>
<feature type="domain" description="Disease resistance R13L4/SHOC-2-like LRR" evidence="5">
    <location>
        <begin position="5"/>
        <end position="115"/>
    </location>
</feature>
<dbReference type="InterPro" id="IPR032675">
    <property type="entry name" value="LRR_dom_sf"/>
</dbReference>
<keyword evidence="4" id="KW-0472">Membrane</keyword>
<dbReference type="HOGENOM" id="CLU_617108_0_0_1"/>
<dbReference type="eggNOG" id="KOG0473">
    <property type="taxonomic scope" value="Eukaryota"/>
</dbReference>
<evidence type="ECO:0000256" key="1">
    <source>
        <dbReference type="ARBA" id="ARBA00022614"/>
    </source>
</evidence>
<dbReference type="OMA" id="WIVDKWV"/>
<feature type="compositionally biased region" description="Basic and acidic residues" evidence="3">
    <location>
        <begin position="224"/>
        <end position="237"/>
    </location>
</feature>
<reference evidence="6" key="1">
    <citation type="submission" date="2007-07" db="EMBL/GenBank/DDBJ databases">
        <title>PCAP assembly of the Caenorhabditis remanei genome.</title>
        <authorList>
            <consortium name="The Caenorhabditis remanei Sequencing Consortium"/>
            <person name="Wilson R.K."/>
        </authorList>
    </citation>
    <scope>NUCLEOTIDE SEQUENCE [LARGE SCALE GENOMIC DNA]</scope>
    <source>
        <strain evidence="6">PB4641</strain>
    </source>
</reference>
<dbReference type="FunCoup" id="E3M8K0">
    <property type="interactions" value="1668"/>
</dbReference>
<protein>
    <recommendedName>
        <fullName evidence="5">Disease resistance R13L4/SHOC-2-like LRR domain-containing protein</fullName>
    </recommendedName>
</protein>